<gene>
    <name evidence="2" type="ORF">G3M58_33755</name>
</gene>
<dbReference type="EMBL" id="JAAGMN010003541">
    <property type="protein sequence ID" value="NEE11411.1"/>
    <property type="molecule type" value="Genomic_DNA"/>
</dbReference>
<organism evidence="2">
    <name type="scientific">Streptomyces sp. SID7499</name>
    <dbReference type="NCBI Taxonomy" id="2706086"/>
    <lineage>
        <taxon>Bacteria</taxon>
        <taxon>Bacillati</taxon>
        <taxon>Actinomycetota</taxon>
        <taxon>Actinomycetes</taxon>
        <taxon>Kitasatosporales</taxon>
        <taxon>Streptomycetaceae</taxon>
        <taxon>Streptomyces</taxon>
    </lineage>
</organism>
<dbReference type="AlphaFoldDB" id="A0A6G3X103"/>
<name>A0A6G3X103_9ACTN</name>
<keyword evidence="1" id="KW-0472">Membrane</keyword>
<keyword evidence="1" id="KW-1133">Transmembrane helix</keyword>
<feature type="transmembrane region" description="Helical" evidence="1">
    <location>
        <begin position="42"/>
        <end position="62"/>
    </location>
</feature>
<dbReference type="PANTHER" id="PTHR47704:SF1">
    <property type="entry name" value="POTASSIUM TRANSPORTER KIMA"/>
    <property type="match status" value="1"/>
</dbReference>
<reference evidence="2" key="1">
    <citation type="submission" date="2020-01" db="EMBL/GenBank/DDBJ databases">
        <title>Insect and environment-associated Actinomycetes.</title>
        <authorList>
            <person name="Currrie C."/>
            <person name="Chevrette M."/>
            <person name="Carlson C."/>
            <person name="Stubbendieck R."/>
            <person name="Wendt-Pienkowski E."/>
        </authorList>
    </citation>
    <scope>NUCLEOTIDE SEQUENCE</scope>
    <source>
        <strain evidence="2">SID7499</strain>
    </source>
</reference>
<protein>
    <submittedName>
        <fullName evidence="2">DNA-binding protein</fullName>
    </submittedName>
</protein>
<feature type="non-terminal residue" evidence="2">
    <location>
        <position position="1"/>
    </location>
</feature>
<proteinExistence type="predicted"/>
<feature type="transmembrane region" description="Helical" evidence="1">
    <location>
        <begin position="15"/>
        <end position="36"/>
    </location>
</feature>
<keyword evidence="1" id="KW-0812">Transmembrane</keyword>
<evidence type="ECO:0000313" key="2">
    <source>
        <dbReference type="EMBL" id="NEE11411.1"/>
    </source>
</evidence>
<dbReference type="PANTHER" id="PTHR47704">
    <property type="entry name" value="POTASSIUM TRANSPORTER KIMA"/>
    <property type="match status" value="1"/>
</dbReference>
<evidence type="ECO:0000256" key="1">
    <source>
        <dbReference type="SAM" id="Phobius"/>
    </source>
</evidence>
<keyword evidence="2" id="KW-0238">DNA-binding</keyword>
<sequence>DRYLPRQLHTRGDRLAFSNGIVLLAGAAILLVWVYGADSTRLIQLYIVGVFVSFTLSQTGMVRHWNRLLADERDQAQRRHMIRSRA</sequence>
<accession>A0A6G3X103</accession>
<feature type="non-terminal residue" evidence="2">
    <location>
        <position position="86"/>
    </location>
</feature>
<dbReference type="GO" id="GO:0003677">
    <property type="term" value="F:DNA binding"/>
    <property type="evidence" value="ECO:0007669"/>
    <property type="project" value="UniProtKB-KW"/>
</dbReference>
<comment type="caution">
    <text evidence="2">The sequence shown here is derived from an EMBL/GenBank/DDBJ whole genome shotgun (WGS) entry which is preliminary data.</text>
</comment>
<dbReference type="InterPro" id="IPR053153">
    <property type="entry name" value="APC_K+_Transporter"/>
</dbReference>